<evidence type="ECO:0000256" key="1">
    <source>
        <dbReference type="ARBA" id="ARBA00004651"/>
    </source>
</evidence>
<dbReference type="GO" id="GO:0043025">
    <property type="term" value="C:neuronal cell body"/>
    <property type="evidence" value="ECO:0007669"/>
    <property type="project" value="TreeGrafter"/>
</dbReference>
<organism evidence="10">
    <name type="scientific">Anopheles funestus</name>
    <name type="common">African malaria mosquito</name>
    <dbReference type="NCBI Taxonomy" id="62324"/>
    <lineage>
        <taxon>Eukaryota</taxon>
        <taxon>Metazoa</taxon>
        <taxon>Ecdysozoa</taxon>
        <taxon>Arthropoda</taxon>
        <taxon>Hexapoda</taxon>
        <taxon>Insecta</taxon>
        <taxon>Pterygota</taxon>
        <taxon>Neoptera</taxon>
        <taxon>Endopterygota</taxon>
        <taxon>Diptera</taxon>
        <taxon>Nematocera</taxon>
        <taxon>Culicoidea</taxon>
        <taxon>Culicidae</taxon>
        <taxon>Anophelinae</taxon>
        <taxon>Anopheles</taxon>
    </lineage>
</organism>
<feature type="transmembrane region" description="Helical" evidence="8">
    <location>
        <begin position="363"/>
        <end position="383"/>
    </location>
</feature>
<feature type="transmembrane region" description="Helical" evidence="8">
    <location>
        <begin position="247"/>
        <end position="266"/>
    </location>
</feature>
<dbReference type="VEuPathDB" id="VectorBase:AFUN2_004248"/>
<evidence type="ECO:0000256" key="3">
    <source>
        <dbReference type="ARBA" id="ARBA00022692"/>
    </source>
</evidence>
<dbReference type="EnsemblMetazoa" id="AFUN004164-RA">
    <property type="protein sequence ID" value="AFUN004164-PA"/>
    <property type="gene ID" value="AFUN004164"/>
</dbReference>
<dbReference type="GO" id="GO:0008049">
    <property type="term" value="P:male courtship behavior"/>
    <property type="evidence" value="ECO:0007669"/>
    <property type="project" value="TreeGrafter"/>
</dbReference>
<dbReference type="GO" id="GO:0030425">
    <property type="term" value="C:dendrite"/>
    <property type="evidence" value="ECO:0007669"/>
    <property type="project" value="TreeGrafter"/>
</dbReference>
<keyword evidence="9" id="KW-0732">Signal</keyword>
<dbReference type="PANTHER" id="PTHR21143:SF134">
    <property type="entry name" value="GUSTATORY RECEPTOR"/>
    <property type="match status" value="1"/>
</dbReference>
<evidence type="ECO:0000256" key="6">
    <source>
        <dbReference type="ARBA" id="ARBA00023170"/>
    </source>
</evidence>
<accession>A0A182RD93</accession>
<feature type="signal peptide" evidence="9">
    <location>
        <begin position="1"/>
        <end position="25"/>
    </location>
</feature>
<evidence type="ECO:0000313" key="10">
    <source>
        <dbReference type="EnsemblMetazoa" id="AFUN004164-PA"/>
    </source>
</evidence>
<dbReference type="AlphaFoldDB" id="A0A182RD93"/>
<keyword evidence="7 8" id="KW-0807">Transducer</keyword>
<feature type="transmembrane region" description="Helical" evidence="8">
    <location>
        <begin position="78"/>
        <end position="100"/>
    </location>
</feature>
<dbReference type="GO" id="GO:0030424">
    <property type="term" value="C:axon"/>
    <property type="evidence" value="ECO:0007669"/>
    <property type="project" value="TreeGrafter"/>
</dbReference>
<dbReference type="GO" id="GO:0007635">
    <property type="term" value="P:chemosensory behavior"/>
    <property type="evidence" value="ECO:0007669"/>
    <property type="project" value="TreeGrafter"/>
</dbReference>
<comment type="function">
    <text evidence="8">Gustatory receptor which mediates acceptance or avoidance behavior, depending on its substrates.</text>
</comment>
<reference evidence="10" key="1">
    <citation type="submission" date="2020-05" db="UniProtKB">
        <authorList>
            <consortium name="EnsemblMetazoa"/>
        </authorList>
    </citation>
    <scope>IDENTIFICATION</scope>
    <source>
        <strain evidence="10">FUMOZ</strain>
    </source>
</reference>
<keyword evidence="3 8" id="KW-0812">Transmembrane</keyword>
<comment type="similarity">
    <text evidence="8">Belongs to the insect chemoreceptor superfamily. Gustatory receptor (GR) family.</text>
</comment>
<protein>
    <recommendedName>
        <fullName evidence="8">Gustatory receptor</fullName>
    </recommendedName>
</protein>
<feature type="chain" id="PRO_5030024185" description="Gustatory receptor" evidence="9">
    <location>
        <begin position="26"/>
        <end position="387"/>
    </location>
</feature>
<comment type="subcellular location">
    <subcellularLocation>
        <location evidence="1 8">Cell membrane</location>
        <topology evidence="1 8">Multi-pass membrane protein</topology>
    </subcellularLocation>
</comment>
<feature type="transmembrane region" description="Helical" evidence="8">
    <location>
        <begin position="286"/>
        <end position="307"/>
    </location>
</feature>
<feature type="transmembrane region" description="Helical" evidence="8">
    <location>
        <begin position="44"/>
        <end position="66"/>
    </location>
</feature>
<dbReference type="STRING" id="62324.A0A182RD93"/>
<feature type="transmembrane region" description="Helical" evidence="8">
    <location>
        <begin position="137"/>
        <end position="157"/>
    </location>
</feature>
<evidence type="ECO:0000256" key="8">
    <source>
        <dbReference type="RuleBase" id="RU363108"/>
    </source>
</evidence>
<dbReference type="PANTHER" id="PTHR21143">
    <property type="entry name" value="INVERTEBRATE GUSTATORY RECEPTOR"/>
    <property type="match status" value="1"/>
</dbReference>
<keyword evidence="5 8" id="KW-0472">Membrane</keyword>
<keyword evidence="6 8" id="KW-0675">Receptor</keyword>
<keyword evidence="2 8" id="KW-1003">Cell membrane</keyword>
<name>A0A182RD93_ANOFN</name>
<dbReference type="VEuPathDB" id="VectorBase:AFUN004164"/>
<proteinExistence type="inferred from homology"/>
<keyword evidence="4 8" id="KW-1133">Transmembrane helix</keyword>
<evidence type="ECO:0000256" key="2">
    <source>
        <dbReference type="ARBA" id="ARBA00022475"/>
    </source>
</evidence>
<dbReference type="InterPro" id="IPR013604">
    <property type="entry name" value="7TM_chemorcpt"/>
</dbReference>
<dbReference type="Pfam" id="PF08395">
    <property type="entry name" value="7tm_7"/>
    <property type="match status" value="1"/>
</dbReference>
<evidence type="ECO:0000256" key="9">
    <source>
        <dbReference type="SAM" id="SignalP"/>
    </source>
</evidence>
<dbReference type="GO" id="GO:0050909">
    <property type="term" value="P:sensory perception of taste"/>
    <property type="evidence" value="ECO:0007669"/>
    <property type="project" value="InterPro"/>
</dbReference>
<feature type="transmembrane region" description="Helical" evidence="8">
    <location>
        <begin position="177"/>
        <end position="199"/>
    </location>
</feature>
<dbReference type="GO" id="GO:0005886">
    <property type="term" value="C:plasma membrane"/>
    <property type="evidence" value="ECO:0007669"/>
    <property type="project" value="UniProtKB-SubCell"/>
</dbReference>
<evidence type="ECO:0000256" key="4">
    <source>
        <dbReference type="ARBA" id="ARBA00022989"/>
    </source>
</evidence>
<evidence type="ECO:0000256" key="7">
    <source>
        <dbReference type="ARBA" id="ARBA00023224"/>
    </source>
</evidence>
<dbReference type="GO" id="GO:0007165">
    <property type="term" value="P:signal transduction"/>
    <property type="evidence" value="ECO:0007669"/>
    <property type="project" value="UniProtKB-KW"/>
</dbReference>
<evidence type="ECO:0000256" key="5">
    <source>
        <dbReference type="ARBA" id="ARBA00023136"/>
    </source>
</evidence>
<sequence>MNASKWSARLERFLWSFLLACGSFALQFDPGFPERFLKSRKHVLYCIAMTMAFAVGTPSVMVWIYLYGYIGFFPTETIMVAVQLCCIYLFMIVVNVKLLLNVDSLRSSLNDLFALRNTIRQKWVCNSGPAREYAQLLIFKIVVVDVVLLVFSLVTFYMTLDHRPSKAHVAVGACFSVFRYIITAFSNLYLVGLMIAILIQELINTKLTSFIKQCDEQFHATLHDLYMMHCKTAEVEKQFMSIMNLPVLLLNCWYFLMIVTSVYYMYTSTMLEIKVQDLGVEDIVKYLNALTFFLYLCLQLYCIVAIPAQYTERSKKMCSILNTINRQCQSQRMERLLELIMLDCMRRNYSVTNYGLYEMDRTLLFGIIATVTSYVIILVQFHIQEYG</sequence>